<dbReference type="EMBL" id="JAWWNJ010000188">
    <property type="protein sequence ID" value="KAK6974136.1"/>
    <property type="molecule type" value="Genomic_DNA"/>
</dbReference>
<reference evidence="2 3" key="1">
    <citation type="journal article" date="2024" name="J Genomics">
        <title>Draft genome sequencing and assembly of Favolaschia claudopus CIRM-BRFM 2984 isolated from oak limbs.</title>
        <authorList>
            <person name="Navarro D."/>
            <person name="Drula E."/>
            <person name="Chaduli D."/>
            <person name="Cazenave R."/>
            <person name="Ahrendt S."/>
            <person name="Wang J."/>
            <person name="Lipzen A."/>
            <person name="Daum C."/>
            <person name="Barry K."/>
            <person name="Grigoriev I.V."/>
            <person name="Favel A."/>
            <person name="Rosso M.N."/>
            <person name="Martin F."/>
        </authorList>
    </citation>
    <scope>NUCLEOTIDE SEQUENCE [LARGE SCALE GENOMIC DNA]</scope>
    <source>
        <strain evidence="2 3">CIRM-BRFM 2984</strain>
    </source>
</reference>
<feature type="region of interest" description="Disordered" evidence="1">
    <location>
        <begin position="66"/>
        <end position="120"/>
    </location>
</feature>
<sequence>MPQQRAECIGCIPTKGKSATPPPMIKIITVPVRRCALRPASSPKRLVSLILHVYLKSDLPKTLTPFSRTRAVAPDPSTRPRSHPRPSTTHPISSSHLHPPSPHLISTAPPSARAHLPSSARPGRICTIEDSMRVEHTGILLDLQHTQSFYVPGGIHPPSFPHAPYPHPSSIPRSFHIPSAPPPVDLRVLQSPYPSSPESEFPPPHTMSGGHSLHLTSSSICFGMSSPCVVHRSTRHVERVARLPLSSARPLHNDLPAPPTSSESKRSRCDILYPSSRRITLPSLLRPFKLDKALR</sequence>
<gene>
    <name evidence="2" type="ORF">R3P38DRAFT_3240017</name>
</gene>
<comment type="caution">
    <text evidence="2">The sequence shown here is derived from an EMBL/GenBank/DDBJ whole genome shotgun (WGS) entry which is preliminary data.</text>
</comment>
<evidence type="ECO:0000256" key="1">
    <source>
        <dbReference type="SAM" id="MobiDB-lite"/>
    </source>
</evidence>
<feature type="region of interest" description="Disordered" evidence="1">
    <location>
        <begin position="249"/>
        <end position="268"/>
    </location>
</feature>
<name>A0AAV9Z7Q8_9AGAR</name>
<evidence type="ECO:0000313" key="2">
    <source>
        <dbReference type="EMBL" id="KAK6974136.1"/>
    </source>
</evidence>
<dbReference type="AlphaFoldDB" id="A0AAV9Z7Q8"/>
<organism evidence="2 3">
    <name type="scientific">Favolaschia claudopus</name>
    <dbReference type="NCBI Taxonomy" id="2862362"/>
    <lineage>
        <taxon>Eukaryota</taxon>
        <taxon>Fungi</taxon>
        <taxon>Dikarya</taxon>
        <taxon>Basidiomycota</taxon>
        <taxon>Agaricomycotina</taxon>
        <taxon>Agaricomycetes</taxon>
        <taxon>Agaricomycetidae</taxon>
        <taxon>Agaricales</taxon>
        <taxon>Marasmiineae</taxon>
        <taxon>Mycenaceae</taxon>
        <taxon>Favolaschia</taxon>
    </lineage>
</organism>
<evidence type="ECO:0000313" key="3">
    <source>
        <dbReference type="Proteomes" id="UP001362999"/>
    </source>
</evidence>
<keyword evidence="3" id="KW-1185">Reference proteome</keyword>
<feature type="compositionally biased region" description="Low complexity" evidence="1">
    <location>
        <begin position="85"/>
        <end position="106"/>
    </location>
</feature>
<protein>
    <submittedName>
        <fullName evidence="2">Uncharacterized protein</fullName>
    </submittedName>
</protein>
<proteinExistence type="predicted"/>
<dbReference type="Proteomes" id="UP001362999">
    <property type="component" value="Unassembled WGS sequence"/>
</dbReference>
<accession>A0AAV9Z7Q8</accession>